<evidence type="ECO:0000256" key="1">
    <source>
        <dbReference type="SAM" id="MobiDB-lite"/>
    </source>
</evidence>
<gene>
    <name evidence="2" type="ORF">Cme02nite_53460</name>
</gene>
<keyword evidence="3" id="KW-1185">Reference proteome</keyword>
<proteinExistence type="predicted"/>
<sequence>MKTIRSQLLPERPLKSYIDGWLTEARGSPANPRPLRRLRTFDLGESHKLSVTESLRNAADCPMATGSTSSQNRAGGPYHVDTDRPPGAALIALSENASTCGPATRRR</sequence>
<protein>
    <submittedName>
        <fullName evidence="2">Uncharacterized protein</fullName>
    </submittedName>
</protein>
<accession>A0A8J3PHT2</accession>
<comment type="caution">
    <text evidence="2">The sequence shown here is derived from an EMBL/GenBank/DDBJ whole genome shotgun (WGS) entry which is preliminary data.</text>
</comment>
<feature type="region of interest" description="Disordered" evidence="1">
    <location>
        <begin position="61"/>
        <end position="86"/>
    </location>
</feature>
<dbReference type="Proteomes" id="UP000660339">
    <property type="component" value="Unassembled WGS sequence"/>
</dbReference>
<reference evidence="2" key="1">
    <citation type="submission" date="2021-01" db="EMBL/GenBank/DDBJ databases">
        <title>Whole genome shotgun sequence of Catellatospora methionotrophica NBRC 14553.</title>
        <authorList>
            <person name="Komaki H."/>
            <person name="Tamura T."/>
        </authorList>
    </citation>
    <scope>NUCLEOTIDE SEQUENCE</scope>
    <source>
        <strain evidence="2">NBRC 14553</strain>
    </source>
</reference>
<dbReference type="EMBL" id="BONJ01000029">
    <property type="protein sequence ID" value="GIG17014.1"/>
    <property type="molecule type" value="Genomic_DNA"/>
</dbReference>
<dbReference type="AlphaFoldDB" id="A0A8J3PHT2"/>
<evidence type="ECO:0000313" key="3">
    <source>
        <dbReference type="Proteomes" id="UP000660339"/>
    </source>
</evidence>
<name>A0A8J3PHT2_9ACTN</name>
<organism evidence="2 3">
    <name type="scientific">Catellatospora methionotrophica</name>
    <dbReference type="NCBI Taxonomy" id="121620"/>
    <lineage>
        <taxon>Bacteria</taxon>
        <taxon>Bacillati</taxon>
        <taxon>Actinomycetota</taxon>
        <taxon>Actinomycetes</taxon>
        <taxon>Micromonosporales</taxon>
        <taxon>Micromonosporaceae</taxon>
        <taxon>Catellatospora</taxon>
    </lineage>
</organism>
<evidence type="ECO:0000313" key="2">
    <source>
        <dbReference type="EMBL" id="GIG17014.1"/>
    </source>
</evidence>